<dbReference type="Proteomes" id="UP001151234">
    <property type="component" value="Unassembled WGS sequence"/>
</dbReference>
<evidence type="ECO:0000313" key="1">
    <source>
        <dbReference type="EMBL" id="MDA5399320.1"/>
    </source>
</evidence>
<dbReference type="EMBL" id="JAPJZI010000001">
    <property type="protein sequence ID" value="MDA5399320.1"/>
    <property type="molecule type" value="Genomic_DNA"/>
</dbReference>
<protein>
    <submittedName>
        <fullName evidence="1">Uncharacterized protein</fullName>
    </submittedName>
</protein>
<reference evidence="1" key="1">
    <citation type="submission" date="2022-11" db="EMBL/GenBank/DDBJ databases">
        <title>Draft genome sequence of Hoeflea poritis E7-10 and Hoeflea prorocentri PM5-8, separated from scleractinian coral Porites lutea and marine dinoflagellate.</title>
        <authorList>
            <person name="Zhang G."/>
            <person name="Wei Q."/>
            <person name="Cai L."/>
        </authorList>
    </citation>
    <scope>NUCLEOTIDE SEQUENCE</scope>
    <source>
        <strain evidence="1">PM5-8</strain>
    </source>
</reference>
<dbReference type="RefSeq" id="WP_267990761.1">
    <property type="nucleotide sequence ID" value="NZ_JAPJZI010000001.1"/>
</dbReference>
<comment type="caution">
    <text evidence="1">The sequence shown here is derived from an EMBL/GenBank/DDBJ whole genome shotgun (WGS) entry which is preliminary data.</text>
</comment>
<keyword evidence="2" id="KW-1185">Reference proteome</keyword>
<accession>A0A9X3UIN4</accession>
<organism evidence="1 2">
    <name type="scientific">Hoeflea prorocentri</name>
    <dbReference type="NCBI Taxonomy" id="1922333"/>
    <lineage>
        <taxon>Bacteria</taxon>
        <taxon>Pseudomonadati</taxon>
        <taxon>Pseudomonadota</taxon>
        <taxon>Alphaproteobacteria</taxon>
        <taxon>Hyphomicrobiales</taxon>
        <taxon>Rhizobiaceae</taxon>
        <taxon>Hoeflea</taxon>
    </lineage>
</organism>
<proteinExistence type="predicted"/>
<dbReference type="AlphaFoldDB" id="A0A9X3UIN4"/>
<evidence type="ECO:0000313" key="2">
    <source>
        <dbReference type="Proteomes" id="UP001151234"/>
    </source>
</evidence>
<gene>
    <name evidence="1" type="ORF">OQ273_12115</name>
</gene>
<name>A0A9X3UIN4_9HYPH</name>
<sequence length="102" mass="11127">MRFILKALFWFGIVVVFLPANDRDAERQASSNDVERIISESDVHAIANAVRALCTEHEDTCAAGSHELADLRRAASGDSDAIARLIRSEAGRALVVSTMTQQ</sequence>